<reference evidence="1" key="1">
    <citation type="submission" date="2022-11" db="EMBL/GenBank/DDBJ databases">
        <title>Genome Sequence of Cubamyces cubensis.</title>
        <authorList>
            <person name="Buettner E."/>
        </authorList>
    </citation>
    <scope>NUCLEOTIDE SEQUENCE</scope>
    <source>
        <strain evidence="1">MPL-01</strain>
    </source>
</reference>
<organism evidence="1 2">
    <name type="scientific">Trametes cubensis</name>
    <dbReference type="NCBI Taxonomy" id="1111947"/>
    <lineage>
        <taxon>Eukaryota</taxon>
        <taxon>Fungi</taxon>
        <taxon>Dikarya</taxon>
        <taxon>Basidiomycota</taxon>
        <taxon>Agaricomycotina</taxon>
        <taxon>Agaricomycetes</taxon>
        <taxon>Polyporales</taxon>
        <taxon>Polyporaceae</taxon>
        <taxon>Trametes</taxon>
    </lineage>
</organism>
<dbReference type="EMBL" id="JAPEVG010000256">
    <property type="protein sequence ID" value="KAJ8472524.1"/>
    <property type="molecule type" value="Genomic_DNA"/>
</dbReference>
<evidence type="ECO:0000313" key="2">
    <source>
        <dbReference type="Proteomes" id="UP001215151"/>
    </source>
</evidence>
<name>A0AAD7TNK2_9APHY</name>
<accession>A0AAD7TNK2</accession>
<sequence length="168" mass="18820">MVFNGNSDKDQPRPTLKNRVQSRIQTVLLPRRHIQSGSVILPSVPQSECSTLVDFAIDSATLKEDNEPEEAETEEYVLEDDNSAWSNGQYKRAKATKKYGCMRISYVSEPVSQDALLDADNTAWVAATRYPTQSIAKGRTWFAAVSKQSQGTMGCQPEMLDPEDRAWM</sequence>
<dbReference type="AlphaFoldDB" id="A0AAD7TNK2"/>
<keyword evidence="2" id="KW-1185">Reference proteome</keyword>
<protein>
    <submittedName>
        <fullName evidence="1">Uncharacterized protein</fullName>
    </submittedName>
</protein>
<gene>
    <name evidence="1" type="ORF">ONZ51_g8454</name>
</gene>
<comment type="caution">
    <text evidence="1">The sequence shown here is derived from an EMBL/GenBank/DDBJ whole genome shotgun (WGS) entry which is preliminary data.</text>
</comment>
<dbReference type="Proteomes" id="UP001215151">
    <property type="component" value="Unassembled WGS sequence"/>
</dbReference>
<evidence type="ECO:0000313" key="1">
    <source>
        <dbReference type="EMBL" id="KAJ8472524.1"/>
    </source>
</evidence>
<proteinExistence type="predicted"/>